<comment type="caution">
    <text evidence="2">The sequence shown here is derived from an EMBL/GenBank/DDBJ whole genome shotgun (WGS) entry which is preliminary data.</text>
</comment>
<name>A0A9D3X433_9SAUR</name>
<gene>
    <name evidence="2" type="ORF">KIL84_017318</name>
</gene>
<evidence type="ECO:0000313" key="3">
    <source>
        <dbReference type="Proteomes" id="UP000827986"/>
    </source>
</evidence>
<evidence type="ECO:0000313" key="2">
    <source>
        <dbReference type="EMBL" id="KAH1173479.1"/>
    </source>
</evidence>
<dbReference type="Proteomes" id="UP000827986">
    <property type="component" value="Unassembled WGS sequence"/>
</dbReference>
<dbReference type="EMBL" id="JAHDVG010000482">
    <property type="protein sequence ID" value="KAH1173479.1"/>
    <property type="molecule type" value="Genomic_DNA"/>
</dbReference>
<evidence type="ECO:0000256" key="1">
    <source>
        <dbReference type="SAM" id="MobiDB-lite"/>
    </source>
</evidence>
<feature type="region of interest" description="Disordered" evidence="1">
    <location>
        <begin position="66"/>
        <end position="101"/>
    </location>
</feature>
<dbReference type="AlphaFoldDB" id="A0A9D3X433"/>
<reference evidence="2" key="1">
    <citation type="submission" date="2021-09" db="EMBL/GenBank/DDBJ databases">
        <title>The genome of Mauremys mutica provides insights into the evolution of semi-aquatic lifestyle.</title>
        <authorList>
            <person name="Gong S."/>
            <person name="Gao Y."/>
        </authorList>
    </citation>
    <scope>NUCLEOTIDE SEQUENCE</scope>
    <source>
        <strain evidence="2">MM-2020</strain>
        <tissue evidence="2">Muscle</tissue>
    </source>
</reference>
<protein>
    <submittedName>
        <fullName evidence="2">Uncharacterized protein</fullName>
    </submittedName>
</protein>
<proteinExistence type="predicted"/>
<sequence>MYELVQLKPIYGQIIVWPRVWREKTKLMVTHGHFCHFLRFVETIGAFPVKALTEFQQRTILMFQKGKGGKPTQARPIRNPLFSEPRSYPNPNGNERERRVSSAPGFSAVAWKNQFCDFEKL</sequence>
<keyword evidence="3" id="KW-1185">Reference proteome</keyword>
<organism evidence="2 3">
    <name type="scientific">Mauremys mutica</name>
    <name type="common">yellowpond turtle</name>
    <dbReference type="NCBI Taxonomy" id="74926"/>
    <lineage>
        <taxon>Eukaryota</taxon>
        <taxon>Metazoa</taxon>
        <taxon>Chordata</taxon>
        <taxon>Craniata</taxon>
        <taxon>Vertebrata</taxon>
        <taxon>Euteleostomi</taxon>
        <taxon>Archelosauria</taxon>
        <taxon>Testudinata</taxon>
        <taxon>Testudines</taxon>
        <taxon>Cryptodira</taxon>
        <taxon>Durocryptodira</taxon>
        <taxon>Testudinoidea</taxon>
        <taxon>Geoemydidae</taxon>
        <taxon>Geoemydinae</taxon>
        <taxon>Mauremys</taxon>
    </lineage>
</organism>
<accession>A0A9D3X433</accession>